<dbReference type="SUPFAM" id="SSF52172">
    <property type="entry name" value="CheY-like"/>
    <property type="match status" value="1"/>
</dbReference>
<dbReference type="PANTHER" id="PTHR44591">
    <property type="entry name" value="STRESS RESPONSE REGULATOR PROTEIN 1"/>
    <property type="match status" value="1"/>
</dbReference>
<feature type="domain" description="Response regulatory" evidence="3">
    <location>
        <begin position="2"/>
        <end position="115"/>
    </location>
</feature>
<dbReference type="InterPro" id="IPR011006">
    <property type="entry name" value="CheY-like_superfamily"/>
</dbReference>
<organism evidence="4 5">
    <name type="scientific">Sandaracinus amylolyticus</name>
    <dbReference type="NCBI Taxonomy" id="927083"/>
    <lineage>
        <taxon>Bacteria</taxon>
        <taxon>Pseudomonadati</taxon>
        <taxon>Myxococcota</taxon>
        <taxon>Polyangia</taxon>
        <taxon>Polyangiales</taxon>
        <taxon>Sandaracinaceae</taxon>
        <taxon>Sandaracinus</taxon>
    </lineage>
</organism>
<evidence type="ECO:0000256" key="1">
    <source>
        <dbReference type="ARBA" id="ARBA00022553"/>
    </source>
</evidence>
<dbReference type="SMART" id="SM00448">
    <property type="entry name" value="REC"/>
    <property type="match status" value="1"/>
</dbReference>
<dbReference type="EMBL" id="CP011125">
    <property type="protein sequence ID" value="AKF04007.1"/>
    <property type="molecule type" value="Genomic_DNA"/>
</dbReference>
<dbReference type="RefSeq" id="WP_053231406.1">
    <property type="nucleotide sequence ID" value="NZ_CP011125.1"/>
</dbReference>
<evidence type="ECO:0000256" key="2">
    <source>
        <dbReference type="PROSITE-ProRule" id="PRU00169"/>
    </source>
</evidence>
<dbReference type="InterPro" id="IPR001789">
    <property type="entry name" value="Sig_transdc_resp-reg_receiver"/>
</dbReference>
<dbReference type="GO" id="GO:0000160">
    <property type="term" value="P:phosphorelay signal transduction system"/>
    <property type="evidence" value="ECO:0007669"/>
    <property type="project" value="InterPro"/>
</dbReference>
<dbReference type="Pfam" id="PF00072">
    <property type="entry name" value="Response_reg"/>
    <property type="match status" value="1"/>
</dbReference>
<dbReference type="PANTHER" id="PTHR44591:SF3">
    <property type="entry name" value="RESPONSE REGULATORY DOMAIN-CONTAINING PROTEIN"/>
    <property type="match status" value="1"/>
</dbReference>
<dbReference type="Gene3D" id="3.40.50.2300">
    <property type="match status" value="1"/>
</dbReference>
<dbReference type="Proteomes" id="UP000034883">
    <property type="component" value="Chromosome"/>
</dbReference>
<dbReference type="KEGG" id="samy:DB32_001156"/>
<accession>A0A0F6YFT4</accession>
<dbReference type="InterPro" id="IPR050595">
    <property type="entry name" value="Bact_response_regulator"/>
</dbReference>
<keyword evidence="1 2" id="KW-0597">Phosphoprotein</keyword>
<name>A0A0F6YFT4_9BACT</name>
<feature type="modified residue" description="4-aspartylphosphate" evidence="2">
    <location>
        <position position="51"/>
    </location>
</feature>
<dbReference type="PROSITE" id="PS50110">
    <property type="entry name" value="RESPONSE_REGULATORY"/>
    <property type="match status" value="1"/>
</dbReference>
<dbReference type="STRING" id="927083.DB32_001156"/>
<evidence type="ECO:0000313" key="4">
    <source>
        <dbReference type="EMBL" id="AKF04007.1"/>
    </source>
</evidence>
<protein>
    <submittedName>
        <fullName evidence="4">Two-component hybrid sensor and regulator</fullName>
    </submittedName>
</protein>
<gene>
    <name evidence="4" type="ORF">DB32_001156</name>
</gene>
<reference evidence="4 5" key="1">
    <citation type="submission" date="2015-03" db="EMBL/GenBank/DDBJ databases">
        <title>Genome assembly of Sandaracinus amylolyticus DSM 53668.</title>
        <authorList>
            <person name="Sharma G."/>
            <person name="Subramanian S."/>
        </authorList>
    </citation>
    <scope>NUCLEOTIDE SEQUENCE [LARGE SCALE GENOMIC DNA]</scope>
    <source>
        <strain evidence="4 5">DSM 53668</strain>
    </source>
</reference>
<evidence type="ECO:0000313" key="5">
    <source>
        <dbReference type="Proteomes" id="UP000034883"/>
    </source>
</evidence>
<proteinExistence type="predicted"/>
<keyword evidence="5" id="KW-1185">Reference proteome</keyword>
<evidence type="ECO:0000259" key="3">
    <source>
        <dbReference type="PROSITE" id="PS50110"/>
    </source>
</evidence>
<sequence>MDVVIVDDHDDTREVAAEVLRLQGFAVRDFARAEDALDAMESEPPRAAIIDLTLGAMSGEDLARKLRSTGTADHVALVAMTGHTSARENEERLWDCVLIKPVDPFDLARTLRDIVAQK</sequence>
<dbReference type="AlphaFoldDB" id="A0A0F6YFT4"/>